<protein>
    <submittedName>
        <fullName evidence="1">Uncharacterized protein</fullName>
    </submittedName>
</protein>
<sequence>MHRMDISPLCNRCAQQNDTLLHTLWTCITLETLSRQVGTPLPKDPKLCLLGITTQLVLPSPLITYLHTVFFLARKLITFCWKNPNPPTYEQWYNSVKDLAKIEKAMYTKNGRDQSYRAIWEKWNASYC</sequence>
<name>A0A974CKS7_XENLA</name>
<accession>A0A974CKS7</accession>
<proteinExistence type="predicted"/>
<evidence type="ECO:0000313" key="2">
    <source>
        <dbReference type="Proteomes" id="UP000694892"/>
    </source>
</evidence>
<dbReference type="Proteomes" id="UP000694892">
    <property type="component" value="Chromosome 6S"/>
</dbReference>
<organism evidence="1 2">
    <name type="scientific">Xenopus laevis</name>
    <name type="common">African clawed frog</name>
    <dbReference type="NCBI Taxonomy" id="8355"/>
    <lineage>
        <taxon>Eukaryota</taxon>
        <taxon>Metazoa</taxon>
        <taxon>Chordata</taxon>
        <taxon>Craniata</taxon>
        <taxon>Vertebrata</taxon>
        <taxon>Euteleostomi</taxon>
        <taxon>Amphibia</taxon>
        <taxon>Batrachia</taxon>
        <taxon>Anura</taxon>
        <taxon>Pipoidea</taxon>
        <taxon>Pipidae</taxon>
        <taxon>Xenopodinae</taxon>
        <taxon>Xenopus</taxon>
        <taxon>Xenopus</taxon>
    </lineage>
</organism>
<dbReference type="AlphaFoldDB" id="A0A974CKS7"/>
<reference evidence="2" key="1">
    <citation type="journal article" date="2016" name="Nature">
        <title>Genome evolution in the allotetraploid frog Xenopus laevis.</title>
        <authorList>
            <person name="Session A.M."/>
            <person name="Uno Y."/>
            <person name="Kwon T."/>
            <person name="Chapman J.A."/>
            <person name="Toyoda A."/>
            <person name="Takahashi S."/>
            <person name="Fukui A."/>
            <person name="Hikosaka A."/>
            <person name="Suzuki A."/>
            <person name="Kondo M."/>
            <person name="van Heeringen S.J."/>
            <person name="Quigley I."/>
            <person name="Heinz S."/>
            <person name="Ogino H."/>
            <person name="Ochi H."/>
            <person name="Hellsten U."/>
            <person name="Lyons J.B."/>
            <person name="Simakov O."/>
            <person name="Putnam N."/>
            <person name="Stites J."/>
            <person name="Kuroki Y."/>
            <person name="Tanaka T."/>
            <person name="Michiue T."/>
            <person name="Watanabe M."/>
            <person name="Bogdanovic O."/>
            <person name="Lister R."/>
            <person name="Georgiou G."/>
            <person name="Paranjpe S.S."/>
            <person name="van Kruijsbergen I."/>
            <person name="Shu S."/>
            <person name="Carlson J."/>
            <person name="Kinoshita T."/>
            <person name="Ohta Y."/>
            <person name="Mawaribuchi S."/>
            <person name="Jenkins J."/>
            <person name="Grimwood J."/>
            <person name="Schmutz J."/>
            <person name="Mitros T."/>
            <person name="Mozaffari S.V."/>
            <person name="Suzuki Y."/>
            <person name="Haramoto Y."/>
            <person name="Yamamoto T.S."/>
            <person name="Takagi C."/>
            <person name="Heald R."/>
            <person name="Miller K."/>
            <person name="Haudenschild C."/>
            <person name="Kitzman J."/>
            <person name="Nakayama T."/>
            <person name="Izutsu Y."/>
            <person name="Robert J."/>
            <person name="Fortriede J."/>
            <person name="Burns K."/>
            <person name="Lotay V."/>
            <person name="Karimi K."/>
            <person name="Yasuoka Y."/>
            <person name="Dichmann D.S."/>
            <person name="Flajnik M.F."/>
            <person name="Houston D.W."/>
            <person name="Shendure J."/>
            <person name="DuPasquier L."/>
            <person name="Vize P.D."/>
            <person name="Zorn A.M."/>
            <person name="Ito M."/>
            <person name="Marcotte E.M."/>
            <person name="Wallingford J.B."/>
            <person name="Ito Y."/>
            <person name="Asashima M."/>
            <person name="Ueno N."/>
            <person name="Matsuda Y."/>
            <person name="Veenstra G.J."/>
            <person name="Fujiyama A."/>
            <person name="Harland R.M."/>
            <person name="Taira M."/>
            <person name="Rokhsar D.S."/>
        </authorList>
    </citation>
    <scope>NUCLEOTIDE SEQUENCE [LARGE SCALE GENOMIC DNA]</scope>
    <source>
        <strain evidence="2">J</strain>
    </source>
</reference>
<gene>
    <name evidence="1" type="ORF">XELAEV_18033454mg</name>
</gene>
<dbReference type="EMBL" id="CM004477">
    <property type="protein sequence ID" value="OCT74475.1"/>
    <property type="molecule type" value="Genomic_DNA"/>
</dbReference>
<evidence type="ECO:0000313" key="1">
    <source>
        <dbReference type="EMBL" id="OCT74475.1"/>
    </source>
</evidence>